<protein>
    <submittedName>
        <fullName evidence="2">Uncharacterized protein</fullName>
    </submittedName>
</protein>
<keyword evidence="1" id="KW-0472">Membrane</keyword>
<evidence type="ECO:0000256" key="1">
    <source>
        <dbReference type="SAM" id="Phobius"/>
    </source>
</evidence>
<evidence type="ECO:0000313" key="3">
    <source>
        <dbReference type="Proteomes" id="UP000242497"/>
    </source>
</evidence>
<dbReference type="EMBL" id="FRAE01000134">
    <property type="protein sequence ID" value="SHK66808.1"/>
    <property type="molecule type" value="Genomic_DNA"/>
</dbReference>
<keyword evidence="3" id="KW-1185">Reference proteome</keyword>
<organism evidence="2 3">
    <name type="scientific">Tepidibacter formicigenes DSM 15518</name>
    <dbReference type="NCBI Taxonomy" id="1123349"/>
    <lineage>
        <taxon>Bacteria</taxon>
        <taxon>Bacillati</taxon>
        <taxon>Bacillota</taxon>
        <taxon>Clostridia</taxon>
        <taxon>Peptostreptococcales</taxon>
        <taxon>Peptostreptococcaceae</taxon>
        <taxon>Tepidibacter</taxon>
    </lineage>
</organism>
<dbReference type="Proteomes" id="UP000242497">
    <property type="component" value="Unassembled WGS sequence"/>
</dbReference>
<dbReference type="STRING" id="1123349.SAMN02744037_02774"/>
<proteinExistence type="predicted"/>
<keyword evidence="1" id="KW-1133">Transmembrane helix</keyword>
<evidence type="ECO:0000313" key="2">
    <source>
        <dbReference type="EMBL" id="SHK66808.1"/>
    </source>
</evidence>
<gene>
    <name evidence="2" type="ORF">SAMN02744037_02774</name>
</gene>
<dbReference type="AlphaFoldDB" id="A0A1M6UCM6"/>
<reference evidence="3" key="1">
    <citation type="submission" date="2016-11" db="EMBL/GenBank/DDBJ databases">
        <authorList>
            <person name="Varghese N."/>
            <person name="Submissions S."/>
        </authorList>
    </citation>
    <scope>NUCLEOTIDE SEQUENCE [LARGE SCALE GENOMIC DNA]</scope>
    <source>
        <strain evidence="3">DSM 15518</strain>
    </source>
</reference>
<accession>A0A1M6UCM6</accession>
<name>A0A1M6UCM6_9FIRM</name>
<keyword evidence="1" id="KW-0812">Transmembrane</keyword>
<sequence>MKEYFFIFGLIALVIGNIIIQTTNIYFSHKNKKRCKWYKISIASFLGRILEKKYPLAKPILRILESGFLLYLVYLYLSQAS</sequence>
<feature type="transmembrane region" description="Helical" evidence="1">
    <location>
        <begin position="6"/>
        <end position="27"/>
    </location>
</feature>